<dbReference type="CDD" id="cd11008">
    <property type="entry name" value="M35_deuterolysin_like"/>
    <property type="match status" value="1"/>
</dbReference>
<keyword evidence="9 15" id="KW-0378">Hydrolase</keyword>
<dbReference type="InterPro" id="IPR050414">
    <property type="entry name" value="Fungal_M35_metalloproteases"/>
</dbReference>
<dbReference type="SUPFAM" id="SSF55486">
    <property type="entry name" value="Metalloproteases ('zincins'), catalytic domain"/>
    <property type="match status" value="1"/>
</dbReference>
<comment type="function">
    <text evidence="15">Secreted metalloproteinase that allows assimilation of proteinaceous substrates. Shows high activities on basic nuclear substrates such as histone and protamine.</text>
</comment>
<evidence type="ECO:0000256" key="3">
    <source>
        <dbReference type="ARBA" id="ARBA00010279"/>
    </source>
</evidence>
<keyword evidence="10 14" id="KW-0862">Zinc</keyword>
<dbReference type="OrthoDB" id="412874at2759"/>
<reference evidence="17" key="2">
    <citation type="submission" date="2010-07" db="EMBL/GenBank/DDBJ databases">
        <authorList>
            <consortium name="The Broad Institute Genome Sequencing Platform"/>
            <consortium name="Broad Institute Genome Sequencing Center for Infectious Disease"/>
            <person name="Ma L.-J."/>
            <person name="Dead R."/>
            <person name="Young S."/>
            <person name="Zeng Q."/>
            <person name="Koehrsen M."/>
            <person name="Alvarado L."/>
            <person name="Berlin A."/>
            <person name="Chapman S.B."/>
            <person name="Chen Z."/>
            <person name="Freedman E."/>
            <person name="Gellesch M."/>
            <person name="Goldberg J."/>
            <person name="Griggs A."/>
            <person name="Gujja S."/>
            <person name="Heilman E.R."/>
            <person name="Heiman D."/>
            <person name="Hepburn T."/>
            <person name="Howarth C."/>
            <person name="Jen D."/>
            <person name="Larson L."/>
            <person name="Mehta T."/>
            <person name="Neiman D."/>
            <person name="Pearson M."/>
            <person name="Roberts A."/>
            <person name="Saif S."/>
            <person name="Shea T."/>
            <person name="Shenoy N."/>
            <person name="Sisk P."/>
            <person name="Stolte C."/>
            <person name="Sykes S."/>
            <person name="Walk T."/>
            <person name="White J."/>
            <person name="Yandava C."/>
            <person name="Haas B."/>
            <person name="Nusbaum C."/>
            <person name="Birren B."/>
        </authorList>
    </citation>
    <scope>NUCLEOTIDE SEQUENCE</scope>
    <source>
        <strain evidence="17">R3-111a-1</strain>
    </source>
</reference>
<evidence type="ECO:0000256" key="4">
    <source>
        <dbReference type="ARBA" id="ARBA00022525"/>
    </source>
</evidence>
<keyword evidence="8 15" id="KW-0732">Signal</keyword>
<evidence type="ECO:0000313" key="17">
    <source>
        <dbReference type="EMBL" id="EJT79964.1"/>
    </source>
</evidence>
<dbReference type="EMBL" id="GL385396">
    <property type="protein sequence ID" value="EJT79964.1"/>
    <property type="molecule type" value="Genomic_DNA"/>
</dbReference>
<evidence type="ECO:0000313" key="18">
    <source>
        <dbReference type="EnsemblFungi" id="EJT79964"/>
    </source>
</evidence>
<keyword evidence="4 15" id="KW-0964">Secreted</keyword>
<comment type="similarity">
    <text evidence="3 15">Belongs to the peptidase M35 family.</text>
</comment>
<dbReference type="InterPro" id="IPR024079">
    <property type="entry name" value="MetalloPept_cat_dom_sf"/>
</dbReference>
<dbReference type="AlphaFoldDB" id="J3NUU0"/>
<dbReference type="GO" id="GO:0006508">
    <property type="term" value="P:proteolysis"/>
    <property type="evidence" value="ECO:0007669"/>
    <property type="project" value="UniProtKB-KW"/>
</dbReference>
<evidence type="ECO:0000256" key="8">
    <source>
        <dbReference type="ARBA" id="ARBA00022729"/>
    </source>
</evidence>
<dbReference type="EC" id="3.4.24.39" evidence="15"/>
<gene>
    <name evidence="18" type="primary">20345504</name>
    <name evidence="17" type="ORF">GGTG_05046</name>
</gene>
<organism evidence="17">
    <name type="scientific">Gaeumannomyces tritici (strain R3-111a-1)</name>
    <name type="common">Wheat and barley take-all root rot fungus</name>
    <name type="synonym">Gaeumannomyces graminis var. tritici</name>
    <dbReference type="NCBI Taxonomy" id="644352"/>
    <lineage>
        <taxon>Eukaryota</taxon>
        <taxon>Fungi</taxon>
        <taxon>Dikarya</taxon>
        <taxon>Ascomycota</taxon>
        <taxon>Pezizomycotina</taxon>
        <taxon>Sordariomycetes</taxon>
        <taxon>Sordariomycetidae</taxon>
        <taxon>Magnaporthales</taxon>
        <taxon>Magnaporthaceae</taxon>
        <taxon>Gaeumannomyces</taxon>
    </lineage>
</organism>
<dbReference type="Gene3D" id="3.40.390.10">
    <property type="entry name" value="Collagenase (Catalytic Domain)"/>
    <property type="match status" value="1"/>
</dbReference>
<protein>
    <recommendedName>
        <fullName evidence="15">Neutral protease 2</fullName>
        <ecNumber evidence="15">3.4.24.39</ecNumber>
    </recommendedName>
    <alternativeName>
        <fullName evidence="15">Deuterolysin</fullName>
    </alternativeName>
</protein>
<reference evidence="18" key="4">
    <citation type="journal article" date="2015" name="G3 (Bethesda)">
        <title>Genome sequences of three phytopathogenic species of the Magnaporthaceae family of fungi.</title>
        <authorList>
            <person name="Okagaki L.H."/>
            <person name="Nunes C.C."/>
            <person name="Sailsbery J."/>
            <person name="Clay B."/>
            <person name="Brown D."/>
            <person name="John T."/>
            <person name="Oh Y."/>
            <person name="Young N."/>
            <person name="Fitzgerald M."/>
            <person name="Haas B.J."/>
            <person name="Zeng Q."/>
            <person name="Young S."/>
            <person name="Adiconis X."/>
            <person name="Fan L."/>
            <person name="Levin J.Z."/>
            <person name="Mitchell T.K."/>
            <person name="Okubara P.A."/>
            <person name="Farman M.L."/>
            <person name="Kohn L.M."/>
            <person name="Birren B."/>
            <person name="Ma L.-J."/>
            <person name="Dean R.A."/>
        </authorList>
    </citation>
    <scope>NUCLEOTIDE SEQUENCE</scope>
    <source>
        <strain evidence="18">R3-111a-1</strain>
    </source>
</reference>
<proteinExistence type="inferred from homology"/>
<name>J3NUU0_GAET3</name>
<reference evidence="19" key="1">
    <citation type="submission" date="2010-07" db="EMBL/GenBank/DDBJ databases">
        <title>The genome sequence of Gaeumannomyces graminis var. tritici strain R3-111a-1.</title>
        <authorList>
            <consortium name="The Broad Institute Genome Sequencing Platform"/>
            <person name="Ma L.-J."/>
            <person name="Dead R."/>
            <person name="Young S."/>
            <person name="Zeng Q."/>
            <person name="Koehrsen M."/>
            <person name="Alvarado L."/>
            <person name="Berlin A."/>
            <person name="Chapman S.B."/>
            <person name="Chen Z."/>
            <person name="Freedman E."/>
            <person name="Gellesch M."/>
            <person name="Goldberg J."/>
            <person name="Griggs A."/>
            <person name="Gujja S."/>
            <person name="Heilman E.R."/>
            <person name="Heiman D."/>
            <person name="Hepburn T."/>
            <person name="Howarth C."/>
            <person name="Jen D."/>
            <person name="Larson L."/>
            <person name="Mehta T."/>
            <person name="Neiman D."/>
            <person name="Pearson M."/>
            <person name="Roberts A."/>
            <person name="Saif S."/>
            <person name="Shea T."/>
            <person name="Shenoy N."/>
            <person name="Sisk P."/>
            <person name="Stolte C."/>
            <person name="Sykes S."/>
            <person name="Walk T."/>
            <person name="White J."/>
            <person name="Yandava C."/>
            <person name="Haas B."/>
            <person name="Nusbaum C."/>
            <person name="Birren B."/>
        </authorList>
    </citation>
    <scope>NUCLEOTIDE SEQUENCE [LARGE SCALE GENOMIC DNA]</scope>
    <source>
        <strain evidence="19">R3-111a-1</strain>
    </source>
</reference>
<keyword evidence="7 14" id="KW-0479">Metal-binding</keyword>
<dbReference type="GeneID" id="20345504"/>
<keyword evidence="12" id="KW-0865">Zymogen</keyword>
<dbReference type="Proteomes" id="UP000006039">
    <property type="component" value="Unassembled WGS sequence"/>
</dbReference>
<keyword evidence="19" id="KW-1185">Reference proteome</keyword>
<evidence type="ECO:0000256" key="12">
    <source>
        <dbReference type="ARBA" id="ARBA00023145"/>
    </source>
</evidence>
<feature type="binding site" evidence="14">
    <location>
        <position position="319"/>
    </location>
    <ligand>
        <name>Zn(2+)</name>
        <dbReference type="ChEBI" id="CHEBI:29105"/>
        <note>catalytic</note>
    </ligand>
</feature>
<reference evidence="17" key="3">
    <citation type="submission" date="2010-09" db="EMBL/GenBank/DDBJ databases">
        <title>Annotation of Gaeumannomyces graminis var. tritici R3-111a-1.</title>
        <authorList>
            <consortium name="The Broad Institute Genome Sequencing Platform"/>
            <person name="Ma L.-J."/>
            <person name="Dead R."/>
            <person name="Young S.K."/>
            <person name="Zeng Q."/>
            <person name="Gargeya S."/>
            <person name="Fitzgerald M."/>
            <person name="Haas B."/>
            <person name="Abouelleil A."/>
            <person name="Alvarado L."/>
            <person name="Arachchi H.M."/>
            <person name="Berlin A."/>
            <person name="Brown A."/>
            <person name="Chapman S.B."/>
            <person name="Chen Z."/>
            <person name="Dunbar C."/>
            <person name="Freedman E."/>
            <person name="Gearin G."/>
            <person name="Gellesch M."/>
            <person name="Goldberg J."/>
            <person name="Griggs A."/>
            <person name="Gujja S."/>
            <person name="Heiman D."/>
            <person name="Howarth C."/>
            <person name="Larson L."/>
            <person name="Lui A."/>
            <person name="MacDonald P.J.P."/>
            <person name="Mehta T."/>
            <person name="Montmayeur A."/>
            <person name="Murphy C."/>
            <person name="Neiman D."/>
            <person name="Pearson M."/>
            <person name="Priest M."/>
            <person name="Roberts A."/>
            <person name="Saif S."/>
            <person name="Shea T."/>
            <person name="Shenoy N."/>
            <person name="Sisk P."/>
            <person name="Stolte C."/>
            <person name="Sykes S."/>
            <person name="Yandava C."/>
            <person name="Wortman J."/>
            <person name="Nusbaum C."/>
            <person name="Birren B."/>
        </authorList>
    </citation>
    <scope>NUCLEOTIDE SEQUENCE</scope>
    <source>
        <strain evidence="17">R3-111a-1</strain>
    </source>
</reference>
<dbReference type="eggNOG" id="ENOG502SGF5">
    <property type="taxonomic scope" value="Eukaryota"/>
</dbReference>
<dbReference type="Pfam" id="PF02102">
    <property type="entry name" value="Peptidase_M35"/>
    <property type="match status" value="1"/>
</dbReference>
<dbReference type="GO" id="GO:0004222">
    <property type="term" value="F:metalloendopeptidase activity"/>
    <property type="evidence" value="ECO:0007669"/>
    <property type="project" value="InterPro"/>
</dbReference>
<sequence length="354" mass="36376">MQYLAIASLLVSLVSGVAIDLAARDSPLSVAIEVVGNSEVKATVTNNGGEALKLLKAGSILDSQAVEKTEVTTSDSKIQFDGLRLTIATHGLPDDAFVTIAAGGTLSAQFDVAAVHDLGAGGAFSITSTGAFSYAAEGSNDISGAVPFSSNTVTANVDGAAAAVVRRDFHARLLQKRTAVQSDCTGTRRTATTNAVSACRSLAAQASSAAASGSAAKMTEYFKSSTSSTRSTVAQVFARVASECGSTTGGNSRLYCSDVLSACSSGVLAYTQPSTSIMVNCPLYYSALPALSRTCHAQDQATTTLHEATHLRQVAGTDDFGVYGYAAVQRLSAAQNLRHADTYTLFAQSIYAGC</sequence>
<feature type="binding site" evidence="14">
    <location>
        <position position="310"/>
    </location>
    <ligand>
        <name>Zn(2+)</name>
        <dbReference type="ChEBI" id="CHEBI:29105"/>
        <note>catalytic</note>
    </ligand>
</feature>
<dbReference type="InterPro" id="IPR001384">
    <property type="entry name" value="Peptidase_M35"/>
</dbReference>
<keyword evidence="5 15" id="KW-0645">Protease</keyword>
<dbReference type="Gene3D" id="2.60.40.2970">
    <property type="match status" value="1"/>
</dbReference>
<evidence type="ECO:0000259" key="16">
    <source>
        <dbReference type="SMART" id="SM01351"/>
    </source>
</evidence>
<evidence type="ECO:0000256" key="2">
    <source>
        <dbReference type="ARBA" id="ARBA00004613"/>
    </source>
</evidence>
<feature type="signal peptide" evidence="15">
    <location>
        <begin position="1"/>
        <end position="16"/>
    </location>
</feature>
<evidence type="ECO:0000256" key="5">
    <source>
        <dbReference type="ARBA" id="ARBA00022670"/>
    </source>
</evidence>
<feature type="domain" description="Lysine-specific metallo-endopeptidase" evidence="16">
    <location>
        <begin position="204"/>
        <end position="348"/>
    </location>
</feature>
<keyword evidence="6 15" id="KW-0165">Cleavage on pair of basic residues</keyword>
<dbReference type="PANTHER" id="PTHR37016:SF2">
    <property type="entry name" value="NEUTRAL PROTEASE 2 HOMOLOG SNOG_02177"/>
    <property type="match status" value="1"/>
</dbReference>
<evidence type="ECO:0000313" key="19">
    <source>
        <dbReference type="Proteomes" id="UP000006039"/>
    </source>
</evidence>
<dbReference type="GO" id="GO:0005576">
    <property type="term" value="C:extracellular region"/>
    <property type="evidence" value="ECO:0007669"/>
    <property type="project" value="UniProtKB-SubCell"/>
</dbReference>
<evidence type="ECO:0000256" key="11">
    <source>
        <dbReference type="ARBA" id="ARBA00023049"/>
    </source>
</evidence>
<reference evidence="18" key="5">
    <citation type="submission" date="2018-04" db="UniProtKB">
        <authorList>
            <consortium name="EnsemblFungi"/>
        </authorList>
    </citation>
    <scope>IDENTIFICATION</scope>
    <source>
        <strain evidence="18">R3-111a-1</strain>
    </source>
</reference>
<dbReference type="InterPro" id="IPR029463">
    <property type="entry name" value="Lys_MEP"/>
</dbReference>
<feature type="binding site" evidence="14">
    <location>
        <position position="306"/>
    </location>
    <ligand>
        <name>Zn(2+)</name>
        <dbReference type="ChEBI" id="CHEBI:29105"/>
        <note>catalytic</note>
    </ligand>
</feature>
<comment type="catalytic activity">
    <reaction evidence="1 15">
        <text>Preferential cleavage of bonds with hydrophobic residues in P1'. Also 3-Asn-|-Gln-4 and 8-Gly-|-Ser-9 bonds in insulin B chain.</text>
        <dbReference type="EC" id="3.4.24.39"/>
    </reaction>
</comment>
<evidence type="ECO:0000256" key="10">
    <source>
        <dbReference type="ARBA" id="ARBA00022833"/>
    </source>
</evidence>
<dbReference type="VEuPathDB" id="FungiDB:GGTG_05046"/>
<dbReference type="PANTHER" id="PTHR37016">
    <property type="match status" value="1"/>
</dbReference>
<evidence type="ECO:0000256" key="9">
    <source>
        <dbReference type="ARBA" id="ARBA00022801"/>
    </source>
</evidence>
<feature type="active site" evidence="13">
    <location>
        <position position="307"/>
    </location>
</feature>
<evidence type="ECO:0000256" key="7">
    <source>
        <dbReference type="ARBA" id="ARBA00022723"/>
    </source>
</evidence>
<accession>J3NUU0</accession>
<evidence type="ECO:0000256" key="6">
    <source>
        <dbReference type="ARBA" id="ARBA00022685"/>
    </source>
</evidence>
<evidence type="ECO:0000256" key="14">
    <source>
        <dbReference type="PIRSR" id="PIRSR601384-2"/>
    </source>
</evidence>
<comment type="cofactor">
    <cofactor evidence="14 15">
        <name>Zn(2+)</name>
        <dbReference type="ChEBI" id="CHEBI:29105"/>
    </cofactor>
    <text evidence="14 15">Binds 1 zinc ion per subunit.</text>
</comment>
<dbReference type="PRINTS" id="PR00768">
    <property type="entry name" value="DEUTEROLYSIN"/>
</dbReference>
<feature type="chain" id="PRO_5015019865" description="Neutral protease 2" evidence="15">
    <location>
        <begin position="17"/>
        <end position="354"/>
    </location>
</feature>
<dbReference type="HOGENOM" id="CLU_039313_0_0_1"/>
<comment type="subcellular location">
    <subcellularLocation>
        <location evidence="2 15">Secreted</location>
    </subcellularLocation>
</comment>
<dbReference type="MEROPS" id="M35.002"/>
<dbReference type="RefSeq" id="XP_009221109.1">
    <property type="nucleotide sequence ID" value="XM_009222845.1"/>
</dbReference>
<dbReference type="SMART" id="SM01351">
    <property type="entry name" value="Aspzincin_M35"/>
    <property type="match status" value="1"/>
</dbReference>
<evidence type="ECO:0000256" key="13">
    <source>
        <dbReference type="PIRSR" id="PIRSR601384-1"/>
    </source>
</evidence>
<evidence type="ECO:0000256" key="1">
    <source>
        <dbReference type="ARBA" id="ARBA00001187"/>
    </source>
</evidence>
<dbReference type="STRING" id="644352.J3NUU0"/>
<keyword evidence="11 15" id="KW-0482">Metalloprotease</keyword>
<dbReference type="GO" id="GO:0046872">
    <property type="term" value="F:metal ion binding"/>
    <property type="evidence" value="ECO:0007669"/>
    <property type="project" value="UniProtKB-KW"/>
</dbReference>
<evidence type="ECO:0000256" key="15">
    <source>
        <dbReference type="RuleBase" id="RU361126"/>
    </source>
</evidence>
<dbReference type="EnsemblFungi" id="EJT79964">
    <property type="protein sequence ID" value="EJT79964"/>
    <property type="gene ID" value="GGTG_05046"/>
</dbReference>